<dbReference type="EMBL" id="MCFJ01000003">
    <property type="protein sequence ID" value="ORY68532.1"/>
    <property type="molecule type" value="Genomic_DNA"/>
</dbReference>
<dbReference type="AlphaFoldDB" id="A0A1Y2EAG6"/>
<proteinExistence type="predicted"/>
<dbReference type="GeneID" id="63774268"/>
<accession>A0A1Y2EAG6</accession>
<keyword evidence="2" id="KW-1185">Reference proteome</keyword>
<name>A0A1Y2EAG6_9PEZI</name>
<dbReference type="OrthoDB" id="5329749at2759"/>
<reference evidence="1 2" key="1">
    <citation type="submission" date="2016-07" db="EMBL/GenBank/DDBJ databases">
        <title>Pervasive Adenine N6-methylation of Active Genes in Fungi.</title>
        <authorList>
            <consortium name="DOE Joint Genome Institute"/>
            <person name="Mondo S.J."/>
            <person name="Dannebaum R.O."/>
            <person name="Kuo R.C."/>
            <person name="Labutti K."/>
            <person name="Haridas S."/>
            <person name="Kuo A."/>
            <person name="Salamov A."/>
            <person name="Ahrendt S.R."/>
            <person name="Lipzen A."/>
            <person name="Sullivan W."/>
            <person name="Andreopoulos W.B."/>
            <person name="Clum A."/>
            <person name="Lindquist E."/>
            <person name="Daum C."/>
            <person name="Ramamoorthy G.K."/>
            <person name="Gryganskyi A."/>
            <person name="Culley D."/>
            <person name="Magnuson J.K."/>
            <person name="James T.Y."/>
            <person name="O'Malley M.A."/>
            <person name="Stajich J.E."/>
            <person name="Spatafora J.W."/>
            <person name="Visel A."/>
            <person name="Grigoriev I.V."/>
        </authorList>
    </citation>
    <scope>NUCLEOTIDE SEQUENCE [LARGE SCALE GENOMIC DNA]</scope>
    <source>
        <strain evidence="1 2">CBS 129021</strain>
    </source>
</reference>
<organism evidence="1 2">
    <name type="scientific">Pseudomassariella vexata</name>
    <dbReference type="NCBI Taxonomy" id="1141098"/>
    <lineage>
        <taxon>Eukaryota</taxon>
        <taxon>Fungi</taxon>
        <taxon>Dikarya</taxon>
        <taxon>Ascomycota</taxon>
        <taxon>Pezizomycotina</taxon>
        <taxon>Sordariomycetes</taxon>
        <taxon>Xylariomycetidae</taxon>
        <taxon>Amphisphaeriales</taxon>
        <taxon>Pseudomassariaceae</taxon>
        <taxon>Pseudomassariella</taxon>
    </lineage>
</organism>
<dbReference type="RefSeq" id="XP_040718819.1">
    <property type="nucleotide sequence ID" value="XM_040858056.1"/>
</dbReference>
<dbReference type="Proteomes" id="UP000193689">
    <property type="component" value="Unassembled WGS sequence"/>
</dbReference>
<comment type="caution">
    <text evidence="1">The sequence shown here is derived from an EMBL/GenBank/DDBJ whole genome shotgun (WGS) entry which is preliminary data.</text>
</comment>
<gene>
    <name evidence="1" type="ORF">BCR38DRAFT_406453</name>
</gene>
<protein>
    <submittedName>
        <fullName evidence="1">Uncharacterized protein</fullName>
    </submittedName>
</protein>
<dbReference type="InParanoid" id="A0A1Y2EAG6"/>
<evidence type="ECO:0000313" key="2">
    <source>
        <dbReference type="Proteomes" id="UP000193689"/>
    </source>
</evidence>
<evidence type="ECO:0000313" key="1">
    <source>
        <dbReference type="EMBL" id="ORY68532.1"/>
    </source>
</evidence>
<sequence length="227" mass="25116">MVVDDRSWFCKAGASIFTDFKEEHSDLFTITVAMVWLPVRAKALELVQQRDALTARASSTEMSMISSNKWRETVVEGGLKKLADQKARYAGLRTWFTASSTEIEPGTLNRQMVKILLLVHAQRRFPFKSAHGCNPAEESFNQSIPQLFMPPCGTEESCAGNCSSYVGGRLPCNIVGAARQSLETLLHLVAANVEHQDSDPNSEESSPSCFFGRNIVKLQGTLDDLNK</sequence>